<evidence type="ECO:0000313" key="2">
    <source>
        <dbReference type="Proteomes" id="UP001163321"/>
    </source>
</evidence>
<comment type="caution">
    <text evidence="1">The sequence shown here is derived from an EMBL/GenBank/DDBJ whole genome shotgun (WGS) entry which is preliminary data.</text>
</comment>
<reference evidence="1 2" key="1">
    <citation type="journal article" date="2022" name="bioRxiv">
        <title>The genome of the oomycete Peronosclerospora sorghi, a cosmopolitan pathogen of maize and sorghum, is inflated with dispersed pseudogenes.</title>
        <authorList>
            <person name="Fletcher K."/>
            <person name="Martin F."/>
            <person name="Isakeit T."/>
            <person name="Cavanaugh K."/>
            <person name="Magill C."/>
            <person name="Michelmore R."/>
        </authorList>
    </citation>
    <scope>NUCLEOTIDE SEQUENCE [LARGE SCALE GENOMIC DNA]</scope>
    <source>
        <strain evidence="1">P6</strain>
    </source>
</reference>
<evidence type="ECO:0000313" key="1">
    <source>
        <dbReference type="EMBL" id="KAI9916795.1"/>
    </source>
</evidence>
<dbReference type="EMBL" id="CM047581">
    <property type="protein sequence ID" value="KAI9916795.1"/>
    <property type="molecule type" value="Genomic_DNA"/>
</dbReference>
<name>A0ACC0WD92_9STRA</name>
<keyword evidence="2" id="KW-1185">Reference proteome</keyword>
<accession>A0ACC0WD92</accession>
<gene>
    <name evidence="1" type="ORF">PsorP6_016757</name>
</gene>
<protein>
    <submittedName>
        <fullName evidence="1">Uncharacterized protein</fullName>
    </submittedName>
</protein>
<sequence length="291" mass="32849">MAAFSFNFNLEHDVTASSSVSRPSSRSKTPSQSPRQSCQRLRTCPSILSTTFSTVPVGKVTFHIVNTNDANFRARTGTMNSILSTVDIQAGVYEGGFKLWECALDLVTFLEQRLETMPSTVLELGCGHGLPGICALQRGAEKVTFSDYNKEVLEWTTSHNVRKNVDDQTFRKAEFYAGAWRNMSTYMEQVEHRKATEMQYDLILTAETIYTEAVAMELYETIKRHLRRTRHARAIVAAKKYYFGTNGSVQHFVGLVRAEGLFTAEIVARECDGRSNIREIVQLTYARDTLQ</sequence>
<proteinExistence type="predicted"/>
<dbReference type="Proteomes" id="UP001163321">
    <property type="component" value="Chromosome 2"/>
</dbReference>
<organism evidence="1 2">
    <name type="scientific">Peronosclerospora sorghi</name>
    <dbReference type="NCBI Taxonomy" id="230839"/>
    <lineage>
        <taxon>Eukaryota</taxon>
        <taxon>Sar</taxon>
        <taxon>Stramenopiles</taxon>
        <taxon>Oomycota</taxon>
        <taxon>Peronosporomycetes</taxon>
        <taxon>Peronosporales</taxon>
        <taxon>Peronosporaceae</taxon>
        <taxon>Peronosclerospora</taxon>
    </lineage>
</organism>